<reference evidence="6" key="1">
    <citation type="journal article" date="2019" name="Int. J. Syst. Evol. Microbiol.">
        <title>The Global Catalogue of Microorganisms (GCM) 10K type strain sequencing project: providing services to taxonomists for standard genome sequencing and annotation.</title>
        <authorList>
            <consortium name="The Broad Institute Genomics Platform"/>
            <consortium name="The Broad Institute Genome Sequencing Center for Infectious Disease"/>
            <person name="Wu L."/>
            <person name="Ma J."/>
        </authorList>
    </citation>
    <scope>NUCLEOTIDE SEQUENCE [LARGE SCALE GENOMIC DNA]</scope>
    <source>
        <strain evidence="6">JCM 10303</strain>
    </source>
</reference>
<evidence type="ECO:0000256" key="2">
    <source>
        <dbReference type="ARBA" id="ARBA00023125"/>
    </source>
</evidence>
<evidence type="ECO:0000259" key="4">
    <source>
        <dbReference type="SMART" id="SM00862"/>
    </source>
</evidence>
<dbReference type="InterPro" id="IPR003018">
    <property type="entry name" value="GAF"/>
</dbReference>
<dbReference type="InterPro" id="IPR016032">
    <property type="entry name" value="Sig_transdc_resp-reg_C-effctor"/>
</dbReference>
<dbReference type="Pfam" id="PF01590">
    <property type="entry name" value="GAF"/>
    <property type="match status" value="1"/>
</dbReference>
<sequence length="500" mass="54667">MPLPMNDSYDAPADPVERAHLLERVHAAVLAGDRAPHQPRPVVVESWRRSLRARIDPDGWEPPVSFDSDQLGDVRDAHPLAAWIPLLRRTLLEAADGSTHIMIVTDADGNILWRQGDPRVCRDADRVRLAEGTRWAESAIGTNAMGTTLATGAPVQIHSAEHLVRTYHSWTCAACPVRDPETGRLLGSIDLSGPLHTMHPALLALVVTSARLVESELRSRMNARDDVFLERNAHHLARLRGAGALLGPSGRIVATAPGSPLVPGRRIAIDAAGGDVVLDGGEAAEVEPLPEGYLLRVRQGGARVPRRPRLSLTLLGDATPTATVDGSAHDLSLRHAEILALLALRPGGLTAERLALLLHGEQGNPTTVRVEIHRIRAILGHDVVKTRPYRIDAELDTDVDLARRALRRGDVRTALDCHAGPLLPRSESPAIRDEREELLAALRTALLGAGDPEHLWRFAESETGRDDLEMLEKLHDLLPRDSPRRTTVRARLRRLLEDEV</sequence>
<evidence type="ECO:0000313" key="5">
    <source>
        <dbReference type="EMBL" id="GAA0555710.1"/>
    </source>
</evidence>
<dbReference type="EMBL" id="BAAAGS010000067">
    <property type="protein sequence ID" value="GAA0555710.1"/>
    <property type="molecule type" value="Genomic_DNA"/>
</dbReference>
<keyword evidence="2" id="KW-0238">DNA-binding</keyword>
<proteinExistence type="predicted"/>
<dbReference type="SUPFAM" id="SSF46894">
    <property type="entry name" value="C-terminal effector domain of the bipartite response regulators"/>
    <property type="match status" value="1"/>
</dbReference>
<feature type="domain" description="OmpR/PhoB-type" evidence="4">
    <location>
        <begin position="326"/>
        <end position="391"/>
    </location>
</feature>
<evidence type="ECO:0000313" key="6">
    <source>
        <dbReference type="Proteomes" id="UP001500729"/>
    </source>
</evidence>
<protein>
    <submittedName>
        <fullName evidence="5">GAF domain-containing protein</fullName>
    </submittedName>
</protein>
<keyword evidence="6" id="KW-1185">Reference proteome</keyword>
<dbReference type="InterPro" id="IPR036388">
    <property type="entry name" value="WH-like_DNA-bd_sf"/>
</dbReference>
<evidence type="ECO:0000256" key="1">
    <source>
        <dbReference type="ARBA" id="ARBA00023015"/>
    </source>
</evidence>
<keyword evidence="3" id="KW-0804">Transcription</keyword>
<dbReference type="InterPro" id="IPR001867">
    <property type="entry name" value="OmpR/PhoB-type_DNA-bd"/>
</dbReference>
<organism evidence="5 6">
    <name type="scientific">Saccharopolyspora erythraea</name>
    <name type="common">Streptomyces erythraeus</name>
    <dbReference type="NCBI Taxonomy" id="1836"/>
    <lineage>
        <taxon>Bacteria</taxon>
        <taxon>Bacillati</taxon>
        <taxon>Actinomycetota</taxon>
        <taxon>Actinomycetes</taxon>
        <taxon>Pseudonocardiales</taxon>
        <taxon>Pseudonocardiaceae</taxon>
        <taxon>Saccharopolyspora</taxon>
    </lineage>
</organism>
<evidence type="ECO:0000256" key="3">
    <source>
        <dbReference type="ARBA" id="ARBA00023163"/>
    </source>
</evidence>
<comment type="caution">
    <text evidence="5">The sequence shown here is derived from an EMBL/GenBank/DDBJ whole genome shotgun (WGS) entry which is preliminary data.</text>
</comment>
<gene>
    <name evidence="5" type="ORF">GCM10009533_61950</name>
</gene>
<name>A0ABP3P162_SACER</name>
<dbReference type="Proteomes" id="UP001500729">
    <property type="component" value="Unassembled WGS sequence"/>
</dbReference>
<dbReference type="InterPro" id="IPR029016">
    <property type="entry name" value="GAF-like_dom_sf"/>
</dbReference>
<accession>A0ABP3P162</accession>
<dbReference type="SMART" id="SM00862">
    <property type="entry name" value="Trans_reg_C"/>
    <property type="match status" value="1"/>
</dbReference>
<keyword evidence="1" id="KW-0805">Transcription regulation</keyword>
<dbReference type="Gene3D" id="1.10.10.10">
    <property type="entry name" value="Winged helix-like DNA-binding domain superfamily/Winged helix DNA-binding domain"/>
    <property type="match status" value="1"/>
</dbReference>
<dbReference type="Gene3D" id="3.30.450.40">
    <property type="match status" value="1"/>
</dbReference>